<organism evidence="2 3">
    <name type="scientific">Profundibacterium mesophilum KAUST100406-0324</name>
    <dbReference type="NCBI Taxonomy" id="1037889"/>
    <lineage>
        <taxon>Bacteria</taxon>
        <taxon>Pseudomonadati</taxon>
        <taxon>Pseudomonadota</taxon>
        <taxon>Alphaproteobacteria</taxon>
        <taxon>Rhodobacterales</taxon>
        <taxon>Roseobacteraceae</taxon>
        <taxon>Profundibacterium</taxon>
    </lineage>
</organism>
<evidence type="ECO:0000313" key="3">
    <source>
        <dbReference type="Proteomes" id="UP000698242"/>
    </source>
</evidence>
<protein>
    <submittedName>
        <fullName evidence="2">Uncharacterized protein</fullName>
    </submittedName>
</protein>
<dbReference type="Proteomes" id="UP000698242">
    <property type="component" value="Unassembled WGS sequence"/>
</dbReference>
<evidence type="ECO:0000313" key="2">
    <source>
        <dbReference type="EMBL" id="KAF0676615.1"/>
    </source>
</evidence>
<dbReference type="EMBL" id="APKE01000014">
    <property type="protein sequence ID" value="KAF0676615.1"/>
    <property type="molecule type" value="Genomic_DNA"/>
</dbReference>
<sequence length="118" mass="12489">MDDPGRGDMRTAAQDARGPRRMNNRMKVAVWLAVWTALTVASVIASLRAADAIGAIRGFAIWQLGAGTAATVLWCLRPRLAPRTTLRRAAAVPGLLSGALVLGLIALLGWGFLVSALR</sequence>
<feature type="transmembrane region" description="Helical" evidence="1">
    <location>
        <begin position="28"/>
        <end position="47"/>
    </location>
</feature>
<proteinExistence type="predicted"/>
<keyword evidence="3" id="KW-1185">Reference proteome</keyword>
<keyword evidence="1" id="KW-1133">Transmembrane helix</keyword>
<comment type="caution">
    <text evidence="2">The sequence shown here is derived from an EMBL/GenBank/DDBJ whole genome shotgun (WGS) entry which is preliminary data.</text>
</comment>
<evidence type="ECO:0000256" key="1">
    <source>
        <dbReference type="SAM" id="Phobius"/>
    </source>
</evidence>
<keyword evidence="1" id="KW-0812">Transmembrane</keyword>
<reference evidence="2" key="1">
    <citation type="submission" date="2013-03" db="EMBL/GenBank/DDBJ databases">
        <title>Genome Sequence of the Profundibacterium mesophilum strain KAUST100406-0324T from Red Sea, a novel genus in the family Rhodobacteraceae.</title>
        <authorList>
            <person name="Essack M."/>
            <person name="Alam I."/>
            <person name="Lafi F."/>
            <person name="Alawi W."/>
            <person name="Kamanu F."/>
            <person name="Al-Suwailem A."/>
            <person name="Lee O.O."/>
            <person name="Xu Y."/>
            <person name="Bajic V."/>
            <person name="Qian P.-Y."/>
            <person name="Archer J."/>
        </authorList>
    </citation>
    <scope>NUCLEOTIDE SEQUENCE</scope>
    <source>
        <strain evidence="2">KAUST100406-0324</strain>
    </source>
</reference>
<feature type="transmembrane region" description="Helical" evidence="1">
    <location>
        <begin position="59"/>
        <end position="77"/>
    </location>
</feature>
<gene>
    <name evidence="2" type="ORF">PMES_01347</name>
</gene>
<keyword evidence="1" id="KW-0472">Membrane</keyword>
<name>A0A921NW80_9RHOB</name>
<feature type="transmembrane region" description="Helical" evidence="1">
    <location>
        <begin position="89"/>
        <end position="113"/>
    </location>
</feature>
<accession>A0A921NW80</accession>
<dbReference type="AlphaFoldDB" id="A0A921NW80"/>